<feature type="compositionally biased region" description="Basic and acidic residues" evidence="3">
    <location>
        <begin position="1"/>
        <end position="15"/>
    </location>
</feature>
<gene>
    <name evidence="4" type="ORF">GCM10022204_11140</name>
</gene>
<dbReference type="InterPro" id="IPR003767">
    <property type="entry name" value="Malate/L-lactate_DH-like"/>
</dbReference>
<evidence type="ECO:0000313" key="4">
    <source>
        <dbReference type="EMBL" id="GAA3696985.1"/>
    </source>
</evidence>
<dbReference type="Gene3D" id="3.30.1370.60">
    <property type="entry name" value="Hypothetical oxidoreductase yiak, domain 2"/>
    <property type="match status" value="1"/>
</dbReference>
<dbReference type="InterPro" id="IPR043144">
    <property type="entry name" value="Mal/L-sulf/L-lact_DH-like_ah"/>
</dbReference>
<comment type="caution">
    <text evidence="4">The sequence shown here is derived from an EMBL/GenBank/DDBJ whole genome shotgun (WGS) entry which is preliminary data.</text>
</comment>
<dbReference type="Proteomes" id="UP001500051">
    <property type="component" value="Unassembled WGS sequence"/>
</dbReference>
<dbReference type="Gene3D" id="1.10.1530.10">
    <property type="match status" value="1"/>
</dbReference>
<evidence type="ECO:0000256" key="3">
    <source>
        <dbReference type="SAM" id="MobiDB-lite"/>
    </source>
</evidence>
<sequence>MVCDTSDRDLHDPHRPVNIPPETFTRVPAAALRTLAAQLGEAAGLRPERAGLLADLLTGNDLRGNVSHGTVQLATYVRLLRDGVLNPDPRLEVVRETASSLLVDGDGGLGYFPAHDGTQLLVTKAREAGVAVLVTRHHGHVGAAGLYSRLTLGHDLLSFVTSGHQLALTAGDPVATAAGGSPMSFSAPTQDEPPLVLDFGAMHDLYEGPSRDLLAEIAPGLVHRSIGLGMVCQSWGGLLAGVPLDPERARRRWSGANQGSMVIALRIDLFADPAEFRAEMDAYARAVRTLTPIPGATGSFLPGGPEAATETAYAVEGIPVGDDHRRQLERAAVELGVAVPWHPTLPDPTG</sequence>
<accession>A0ABP7CVA7</accession>
<dbReference type="InterPro" id="IPR036111">
    <property type="entry name" value="Mal/L-sulfo/L-lacto_DH-like_sf"/>
</dbReference>
<dbReference type="PANTHER" id="PTHR11091">
    <property type="entry name" value="OXIDOREDUCTASE-RELATED"/>
    <property type="match status" value="1"/>
</dbReference>
<proteinExistence type="inferred from homology"/>
<feature type="region of interest" description="Disordered" evidence="3">
    <location>
        <begin position="1"/>
        <end position="20"/>
    </location>
</feature>
<comment type="similarity">
    <text evidence="1">Belongs to the LDH2/MDH2 oxidoreductase family.</text>
</comment>
<keyword evidence="2" id="KW-0560">Oxidoreductase</keyword>
<organism evidence="4 5">
    <name type="scientific">Microlunatus aurantiacus</name>
    <dbReference type="NCBI Taxonomy" id="446786"/>
    <lineage>
        <taxon>Bacteria</taxon>
        <taxon>Bacillati</taxon>
        <taxon>Actinomycetota</taxon>
        <taxon>Actinomycetes</taxon>
        <taxon>Propionibacteriales</taxon>
        <taxon>Propionibacteriaceae</taxon>
        <taxon>Microlunatus</taxon>
    </lineage>
</organism>
<dbReference type="PANTHER" id="PTHR11091:SF0">
    <property type="entry name" value="MALATE DEHYDROGENASE"/>
    <property type="match status" value="1"/>
</dbReference>
<dbReference type="InterPro" id="IPR043143">
    <property type="entry name" value="Mal/L-sulf/L-lact_DH-like_NADP"/>
</dbReference>
<dbReference type="Pfam" id="PF02615">
    <property type="entry name" value="Ldh_2"/>
    <property type="match status" value="2"/>
</dbReference>
<dbReference type="EMBL" id="BAAAYX010000003">
    <property type="protein sequence ID" value="GAA3696985.1"/>
    <property type="molecule type" value="Genomic_DNA"/>
</dbReference>
<dbReference type="SUPFAM" id="SSF89733">
    <property type="entry name" value="L-sulfolactate dehydrogenase-like"/>
    <property type="match status" value="1"/>
</dbReference>
<keyword evidence="5" id="KW-1185">Reference proteome</keyword>
<evidence type="ECO:0000313" key="5">
    <source>
        <dbReference type="Proteomes" id="UP001500051"/>
    </source>
</evidence>
<evidence type="ECO:0000256" key="1">
    <source>
        <dbReference type="ARBA" id="ARBA00006056"/>
    </source>
</evidence>
<evidence type="ECO:0000256" key="2">
    <source>
        <dbReference type="ARBA" id="ARBA00023002"/>
    </source>
</evidence>
<name>A0ABP7CVA7_9ACTN</name>
<reference evidence="5" key="1">
    <citation type="journal article" date="2019" name="Int. J. Syst. Evol. Microbiol.">
        <title>The Global Catalogue of Microorganisms (GCM) 10K type strain sequencing project: providing services to taxonomists for standard genome sequencing and annotation.</title>
        <authorList>
            <consortium name="The Broad Institute Genomics Platform"/>
            <consortium name="The Broad Institute Genome Sequencing Center for Infectious Disease"/>
            <person name="Wu L."/>
            <person name="Ma J."/>
        </authorList>
    </citation>
    <scope>NUCLEOTIDE SEQUENCE [LARGE SCALE GENOMIC DNA]</scope>
    <source>
        <strain evidence="5">JCM 16548</strain>
    </source>
</reference>
<protein>
    <submittedName>
        <fullName evidence="4">Ldh family oxidoreductase</fullName>
    </submittedName>
</protein>